<dbReference type="PANTHER" id="PTHR48034">
    <property type="entry name" value="TRANSFORMER-2 SEX-DETERMINING PROTEIN-RELATED"/>
    <property type="match status" value="1"/>
</dbReference>
<reference evidence="4" key="1">
    <citation type="journal article" date="2020" name="Stud. Mycol.">
        <title>101 Dothideomycetes genomes: a test case for predicting lifestyles and emergence of pathogens.</title>
        <authorList>
            <person name="Haridas S."/>
            <person name="Albert R."/>
            <person name="Binder M."/>
            <person name="Bloem J."/>
            <person name="Labutti K."/>
            <person name="Salamov A."/>
            <person name="Andreopoulos B."/>
            <person name="Baker S."/>
            <person name="Barry K."/>
            <person name="Bills G."/>
            <person name="Bluhm B."/>
            <person name="Cannon C."/>
            <person name="Castanera R."/>
            <person name="Culley D."/>
            <person name="Daum C."/>
            <person name="Ezra D."/>
            <person name="Gonzalez J."/>
            <person name="Henrissat B."/>
            <person name="Kuo A."/>
            <person name="Liang C."/>
            <person name="Lipzen A."/>
            <person name="Lutzoni F."/>
            <person name="Magnuson J."/>
            <person name="Mondo S."/>
            <person name="Nolan M."/>
            <person name="Ohm R."/>
            <person name="Pangilinan J."/>
            <person name="Park H.-J."/>
            <person name="Ramirez L."/>
            <person name="Alfaro M."/>
            <person name="Sun H."/>
            <person name="Tritt A."/>
            <person name="Yoshinaga Y."/>
            <person name="Zwiers L.-H."/>
            <person name="Turgeon B."/>
            <person name="Goodwin S."/>
            <person name="Spatafora J."/>
            <person name="Crous P."/>
            <person name="Grigoriev I."/>
        </authorList>
    </citation>
    <scope>NUCLEOTIDE SEQUENCE</scope>
    <source>
        <strain evidence="4">CBS 113979</strain>
    </source>
</reference>
<dbReference type="CDD" id="cd12246">
    <property type="entry name" value="RRM1_U1A_like"/>
    <property type="match status" value="1"/>
</dbReference>
<dbReference type="SUPFAM" id="SSF54928">
    <property type="entry name" value="RNA-binding domain, RBD"/>
    <property type="match status" value="1"/>
</dbReference>
<dbReference type="SMART" id="SM00360">
    <property type="entry name" value="RRM"/>
    <property type="match status" value="1"/>
</dbReference>
<name>A0A6G1GN57_9PEZI</name>
<dbReference type="Proteomes" id="UP000800041">
    <property type="component" value="Unassembled WGS sequence"/>
</dbReference>
<evidence type="ECO:0000256" key="1">
    <source>
        <dbReference type="PROSITE-ProRule" id="PRU00176"/>
    </source>
</evidence>
<dbReference type="GO" id="GO:0003723">
    <property type="term" value="F:RNA binding"/>
    <property type="evidence" value="ECO:0007669"/>
    <property type="project" value="UniProtKB-UniRule"/>
</dbReference>
<keyword evidence="1" id="KW-0694">RNA-binding</keyword>
<evidence type="ECO:0000259" key="3">
    <source>
        <dbReference type="PROSITE" id="PS50102"/>
    </source>
</evidence>
<evidence type="ECO:0000256" key="2">
    <source>
        <dbReference type="SAM" id="MobiDB-lite"/>
    </source>
</evidence>
<dbReference type="Gene3D" id="3.30.70.330">
    <property type="match status" value="1"/>
</dbReference>
<dbReference type="OrthoDB" id="277802at2759"/>
<dbReference type="InterPro" id="IPR000504">
    <property type="entry name" value="RRM_dom"/>
</dbReference>
<organism evidence="4 5">
    <name type="scientific">Aulographum hederae CBS 113979</name>
    <dbReference type="NCBI Taxonomy" id="1176131"/>
    <lineage>
        <taxon>Eukaryota</taxon>
        <taxon>Fungi</taxon>
        <taxon>Dikarya</taxon>
        <taxon>Ascomycota</taxon>
        <taxon>Pezizomycotina</taxon>
        <taxon>Dothideomycetes</taxon>
        <taxon>Pleosporomycetidae</taxon>
        <taxon>Aulographales</taxon>
        <taxon>Aulographaceae</taxon>
    </lineage>
</organism>
<dbReference type="InterPro" id="IPR035979">
    <property type="entry name" value="RBD_domain_sf"/>
</dbReference>
<evidence type="ECO:0000313" key="4">
    <source>
        <dbReference type="EMBL" id="KAF1982365.1"/>
    </source>
</evidence>
<feature type="region of interest" description="Disordered" evidence="2">
    <location>
        <begin position="124"/>
        <end position="246"/>
    </location>
</feature>
<dbReference type="PROSITE" id="PS50102">
    <property type="entry name" value="RRM"/>
    <property type="match status" value="1"/>
</dbReference>
<dbReference type="AlphaFoldDB" id="A0A6G1GN57"/>
<dbReference type="Pfam" id="PF13893">
    <property type="entry name" value="RRM_5"/>
    <property type="match status" value="1"/>
</dbReference>
<protein>
    <recommendedName>
        <fullName evidence="3">RRM domain-containing protein</fullName>
    </recommendedName>
</protein>
<evidence type="ECO:0000313" key="5">
    <source>
        <dbReference type="Proteomes" id="UP000800041"/>
    </source>
</evidence>
<feature type="domain" description="RRM" evidence="3">
    <location>
        <begin position="11"/>
        <end position="90"/>
    </location>
</feature>
<keyword evidence="5" id="KW-1185">Reference proteome</keyword>
<dbReference type="InterPro" id="IPR012677">
    <property type="entry name" value="Nucleotide-bd_a/b_plait_sf"/>
</dbReference>
<feature type="compositionally biased region" description="Low complexity" evidence="2">
    <location>
        <begin position="126"/>
        <end position="138"/>
    </location>
</feature>
<feature type="compositionally biased region" description="Basic and acidic residues" evidence="2">
    <location>
        <begin position="185"/>
        <end position="221"/>
    </location>
</feature>
<proteinExistence type="predicted"/>
<dbReference type="EMBL" id="ML977185">
    <property type="protein sequence ID" value="KAF1982365.1"/>
    <property type="molecule type" value="Genomic_DNA"/>
</dbReference>
<gene>
    <name evidence="4" type="ORF">K402DRAFT_363047</name>
</gene>
<dbReference type="FunFam" id="3.30.70.330:FF:000039">
    <property type="entry name" value="U1 small nuclear ribonucleoprotein A"/>
    <property type="match status" value="1"/>
</dbReference>
<dbReference type="InterPro" id="IPR050441">
    <property type="entry name" value="RBM"/>
</dbReference>
<feature type="compositionally biased region" description="Acidic residues" evidence="2">
    <location>
        <begin position="222"/>
        <end position="246"/>
    </location>
</feature>
<accession>A0A6G1GN57</accession>
<sequence>MAAPQVPTTSQTLYLTNLNEKIPKDHLRRSLYYLFCTYGTVLDVVALKSPKMRGSAHVTFRDTPASVQAMRSLQGTEIFGREMKIAYSKSRAKIFAKLLGHYEPHPTIEKPSTVRSTELQKSIFDAPPSSTSAPTTTAGAENTLKPRLAAPAPPVVTPEMAKSMSPVPSKRKTDERGDDDTEMEEPARRKMKEMLRDAAEGERERERAKEKGKGKDVRMEESAEEEDEEDEDEEEDESAMEESDED</sequence>